<feature type="compositionally biased region" description="Gly residues" evidence="1">
    <location>
        <begin position="58"/>
        <end position="72"/>
    </location>
</feature>
<comment type="caution">
    <text evidence="2">The sequence shown here is derived from an EMBL/GenBank/DDBJ whole genome shotgun (WGS) entry which is preliminary data.</text>
</comment>
<evidence type="ECO:0000256" key="1">
    <source>
        <dbReference type="SAM" id="MobiDB-lite"/>
    </source>
</evidence>
<reference evidence="2" key="1">
    <citation type="submission" date="2020-03" db="EMBL/GenBank/DDBJ databases">
        <authorList>
            <person name="Weist P."/>
        </authorList>
    </citation>
    <scope>NUCLEOTIDE SEQUENCE</scope>
</reference>
<name>A0A9N7U6N1_PLEPL</name>
<protein>
    <submittedName>
        <fullName evidence="2">Uncharacterized protein</fullName>
    </submittedName>
</protein>
<dbReference type="AlphaFoldDB" id="A0A9N7U6N1"/>
<dbReference type="Proteomes" id="UP001153269">
    <property type="component" value="Unassembled WGS sequence"/>
</dbReference>
<feature type="compositionally biased region" description="Acidic residues" evidence="1">
    <location>
        <begin position="77"/>
        <end position="87"/>
    </location>
</feature>
<dbReference type="EMBL" id="CADEAL010000726">
    <property type="protein sequence ID" value="CAB1424363.1"/>
    <property type="molecule type" value="Genomic_DNA"/>
</dbReference>
<feature type="compositionally biased region" description="Low complexity" evidence="1">
    <location>
        <begin position="101"/>
        <end position="111"/>
    </location>
</feature>
<accession>A0A9N7U6N1</accession>
<organism evidence="2 3">
    <name type="scientific">Pleuronectes platessa</name>
    <name type="common">European plaice</name>
    <dbReference type="NCBI Taxonomy" id="8262"/>
    <lineage>
        <taxon>Eukaryota</taxon>
        <taxon>Metazoa</taxon>
        <taxon>Chordata</taxon>
        <taxon>Craniata</taxon>
        <taxon>Vertebrata</taxon>
        <taxon>Euteleostomi</taxon>
        <taxon>Actinopterygii</taxon>
        <taxon>Neopterygii</taxon>
        <taxon>Teleostei</taxon>
        <taxon>Neoteleostei</taxon>
        <taxon>Acanthomorphata</taxon>
        <taxon>Carangaria</taxon>
        <taxon>Pleuronectiformes</taxon>
        <taxon>Pleuronectoidei</taxon>
        <taxon>Pleuronectidae</taxon>
        <taxon>Pleuronectes</taxon>
    </lineage>
</organism>
<sequence>MGLTAAAMAELQKLHKMKMMMSLQNGNESDNDDMHSNTGGSECSWDKERLTSPPAGAHSGGGAGGGGGGGAPVGMMEVEEEEEEEEERWQVEGGGRPSERSISNNSNSSNSYWLTGWTCPS</sequence>
<gene>
    <name evidence="2" type="ORF">PLEPLA_LOCUS12288</name>
</gene>
<evidence type="ECO:0000313" key="2">
    <source>
        <dbReference type="EMBL" id="CAB1424363.1"/>
    </source>
</evidence>
<keyword evidence="3" id="KW-1185">Reference proteome</keyword>
<evidence type="ECO:0000313" key="3">
    <source>
        <dbReference type="Proteomes" id="UP001153269"/>
    </source>
</evidence>
<proteinExistence type="predicted"/>
<feature type="region of interest" description="Disordered" evidence="1">
    <location>
        <begin position="19"/>
        <end position="121"/>
    </location>
</feature>